<accession>A0A395W4M7</accession>
<dbReference type="InterPro" id="IPR012677">
    <property type="entry name" value="Nucleotide-bd_a/b_plait_sf"/>
</dbReference>
<evidence type="ECO:0000259" key="2">
    <source>
        <dbReference type="SMART" id="SM00363"/>
    </source>
</evidence>
<dbReference type="Gene3D" id="3.10.290.10">
    <property type="entry name" value="RNA-binding S4 domain"/>
    <property type="match status" value="1"/>
</dbReference>
<dbReference type="SUPFAM" id="SSF55174">
    <property type="entry name" value="Alpha-L RNA-binding motif"/>
    <property type="match status" value="1"/>
</dbReference>
<evidence type="ECO:0000313" key="3">
    <source>
        <dbReference type="EMBL" id="RGU89711.1"/>
    </source>
</evidence>
<evidence type="ECO:0000313" key="4">
    <source>
        <dbReference type="Proteomes" id="UP000265489"/>
    </source>
</evidence>
<sequence>MSSFMVGHEVFISQMKDQIRIFQKQSRLIMTYFLSISEQAILQNMVPKNICVVFDGGYENAERKIACFIPEGYEGFSDCVCLHATYNSKFKTLTHSDLLGCLMHSGIERSVIGDLIVQEDDLYIFCKEKISKYIIDNCTQIGKCTVHFEVCLDYEIIKNNKQEIRVMCSSLRLDSVVAQLSHCSRSEALKKIHAGFVKVNDVVLEQNLQLCNNDFVSIRKTGRFQFKEVVSTTKKGRLVLNFDQYI</sequence>
<dbReference type="GO" id="GO:0003723">
    <property type="term" value="F:RNA binding"/>
    <property type="evidence" value="ECO:0007669"/>
    <property type="project" value="UniProtKB-KW"/>
</dbReference>
<dbReference type="SMART" id="SM00363">
    <property type="entry name" value="S4"/>
    <property type="match status" value="1"/>
</dbReference>
<feature type="domain" description="RNA-binding S4" evidence="2">
    <location>
        <begin position="171"/>
        <end position="231"/>
    </location>
</feature>
<dbReference type="EMBL" id="QRYQ01000024">
    <property type="protein sequence ID" value="RGU89711.1"/>
    <property type="molecule type" value="Genomic_DNA"/>
</dbReference>
<gene>
    <name evidence="3" type="ORF">DWW32_10485</name>
</gene>
<proteinExistence type="predicted"/>
<dbReference type="Pfam" id="PF17774">
    <property type="entry name" value="YlmH_RBD"/>
    <property type="match status" value="1"/>
</dbReference>
<keyword evidence="1" id="KW-0694">RNA-binding</keyword>
<evidence type="ECO:0000256" key="1">
    <source>
        <dbReference type="PROSITE-ProRule" id="PRU00182"/>
    </source>
</evidence>
<reference evidence="3 4" key="1">
    <citation type="submission" date="2018-08" db="EMBL/GenBank/DDBJ databases">
        <title>A genome reference for cultivated species of the human gut microbiota.</title>
        <authorList>
            <person name="Zou Y."/>
            <person name="Xue W."/>
            <person name="Luo G."/>
        </authorList>
    </citation>
    <scope>NUCLEOTIDE SEQUENCE [LARGE SCALE GENOMIC DNA]</scope>
    <source>
        <strain evidence="3 4">AF15-20</strain>
    </source>
</reference>
<dbReference type="AlphaFoldDB" id="A0A395W4M7"/>
<organism evidence="3 4">
    <name type="scientific">Holdemanella biformis</name>
    <dbReference type="NCBI Taxonomy" id="1735"/>
    <lineage>
        <taxon>Bacteria</taxon>
        <taxon>Bacillati</taxon>
        <taxon>Bacillota</taxon>
        <taxon>Erysipelotrichia</taxon>
        <taxon>Erysipelotrichales</taxon>
        <taxon>Erysipelotrichaceae</taxon>
        <taxon>Holdemanella</taxon>
    </lineage>
</organism>
<name>A0A395W4M7_9FIRM</name>
<dbReference type="Proteomes" id="UP000265489">
    <property type="component" value="Unassembled WGS sequence"/>
</dbReference>
<dbReference type="PROSITE" id="PS50889">
    <property type="entry name" value="S4"/>
    <property type="match status" value="1"/>
</dbReference>
<dbReference type="Gene3D" id="3.30.1370.160">
    <property type="match status" value="1"/>
</dbReference>
<protein>
    <recommendedName>
        <fullName evidence="2">RNA-binding S4 domain-containing protein</fullName>
    </recommendedName>
</protein>
<dbReference type="Gene3D" id="3.30.70.330">
    <property type="match status" value="1"/>
</dbReference>
<dbReference type="InterPro" id="IPR002942">
    <property type="entry name" value="S4_RNA-bd"/>
</dbReference>
<dbReference type="InterPro" id="IPR036986">
    <property type="entry name" value="S4_RNA-bd_sf"/>
</dbReference>
<dbReference type="CDD" id="cd00165">
    <property type="entry name" value="S4"/>
    <property type="match status" value="1"/>
</dbReference>
<comment type="caution">
    <text evidence="3">The sequence shown here is derived from an EMBL/GenBank/DDBJ whole genome shotgun (WGS) entry which is preliminary data.</text>
</comment>
<dbReference type="InterPro" id="IPR040591">
    <property type="entry name" value="RqcP2_RBD"/>
</dbReference>